<dbReference type="STRING" id="1802471.A2115_00640"/>
<keyword evidence="2" id="KW-1003">Cell membrane</keyword>
<dbReference type="PANTHER" id="PTHR33908:SF11">
    <property type="entry name" value="MEMBRANE PROTEIN"/>
    <property type="match status" value="1"/>
</dbReference>
<feature type="domain" description="Glycosyltransferase RgtA/B/C/D-like" evidence="9">
    <location>
        <begin position="92"/>
        <end position="235"/>
    </location>
</feature>
<feature type="transmembrane region" description="Helical" evidence="8">
    <location>
        <begin position="110"/>
        <end position="129"/>
    </location>
</feature>
<gene>
    <name evidence="10" type="ORF">A2115_00640</name>
</gene>
<feature type="transmembrane region" description="Helical" evidence="8">
    <location>
        <begin position="377"/>
        <end position="395"/>
    </location>
</feature>
<dbReference type="GO" id="GO:0005886">
    <property type="term" value="C:plasma membrane"/>
    <property type="evidence" value="ECO:0007669"/>
    <property type="project" value="UniProtKB-SubCell"/>
</dbReference>
<evidence type="ECO:0000313" key="10">
    <source>
        <dbReference type="EMBL" id="OGM03192.1"/>
    </source>
</evidence>
<feature type="transmembrane region" description="Helical" evidence="8">
    <location>
        <begin position="183"/>
        <end position="216"/>
    </location>
</feature>
<keyword evidence="3" id="KW-0328">Glycosyltransferase</keyword>
<dbReference type="InterPro" id="IPR050297">
    <property type="entry name" value="LipidA_mod_glycosyltrf_83"/>
</dbReference>
<dbReference type="Pfam" id="PF13231">
    <property type="entry name" value="PMT_2"/>
    <property type="match status" value="1"/>
</dbReference>
<name>A0A1F7WK32_9BACT</name>
<accession>A0A1F7WK32</accession>
<feature type="transmembrane region" description="Helical" evidence="8">
    <location>
        <begin position="349"/>
        <end position="365"/>
    </location>
</feature>
<sequence length="593" mass="67150">MSKKLTINNFLEKAKKNFNEQAILLVILLVFGLFLRTTHLDVVPPGLANDEANIILNGQSIAVTGKSIPGVVTGVVGQPTGNYIGGVHSEISSFLLSLVYRLVGFSNTTARLPFALASVGVSVFIYLLAKLLFNRRVANIAFALSVINPWLIHFGRAGYEGILSCFFYLWGIYVYVSRKDWKVLYSLPLFFAGFLSYFAAKTLLLPITLVLVLYSIWFAKKASFKPLIVFNLIVALFIAGYFAVLRNDFSGRRIQELKNTSLAPIVDDKRTHAIKAPFVNLVENKAVENLDTRIKNALGGVSANFLFVNGMPEPSGHLSIPEHGPLYMIDLLLLAVGLAYLAKKHTKKLVIVGLLAVTTLVPNFLEIDNSTYSMRPVILIPVLLIVIAFGLYFILYQMKNIKYKVAVVVGLCVVYLFLFARFSFQYYFRMPIVYNSAWFFQDRLATRYITDMEKHYPQERVVWVAPSFHYTFYRFLFFSELYQKIDDIQKANNLLENKTYTINNLSIVNECPKDYSPNTVYIVDVNLHCTMPKPLAIIPNIDDAGAKYFLINDPLCNQYGYERYPLIQDFRLLNVAGLSTSEFCQSYITNNEN</sequence>
<organism evidence="10 11">
    <name type="scientific">Candidatus Woesebacteria bacterium GWA1_41_8</name>
    <dbReference type="NCBI Taxonomy" id="1802471"/>
    <lineage>
        <taxon>Bacteria</taxon>
        <taxon>Candidatus Woeseibacteriota</taxon>
    </lineage>
</organism>
<evidence type="ECO:0000256" key="8">
    <source>
        <dbReference type="SAM" id="Phobius"/>
    </source>
</evidence>
<evidence type="ECO:0000256" key="1">
    <source>
        <dbReference type="ARBA" id="ARBA00004651"/>
    </source>
</evidence>
<feature type="transmembrane region" description="Helical" evidence="8">
    <location>
        <begin position="324"/>
        <end position="342"/>
    </location>
</feature>
<dbReference type="InterPro" id="IPR038731">
    <property type="entry name" value="RgtA/B/C-like"/>
</dbReference>
<proteinExistence type="predicted"/>
<dbReference type="PANTHER" id="PTHR33908">
    <property type="entry name" value="MANNOSYLTRANSFERASE YKCB-RELATED"/>
    <property type="match status" value="1"/>
</dbReference>
<comment type="subcellular location">
    <subcellularLocation>
        <location evidence="1">Cell membrane</location>
        <topology evidence="1">Multi-pass membrane protein</topology>
    </subcellularLocation>
</comment>
<feature type="transmembrane region" description="Helical" evidence="8">
    <location>
        <begin position="158"/>
        <end position="176"/>
    </location>
</feature>
<dbReference type="EMBL" id="MGFJ01000003">
    <property type="protein sequence ID" value="OGM03192.1"/>
    <property type="molecule type" value="Genomic_DNA"/>
</dbReference>
<reference evidence="10 11" key="1">
    <citation type="journal article" date="2016" name="Nat. Commun.">
        <title>Thousands of microbial genomes shed light on interconnected biogeochemical processes in an aquifer system.</title>
        <authorList>
            <person name="Anantharaman K."/>
            <person name="Brown C.T."/>
            <person name="Hug L.A."/>
            <person name="Sharon I."/>
            <person name="Castelle C.J."/>
            <person name="Probst A.J."/>
            <person name="Thomas B.C."/>
            <person name="Singh A."/>
            <person name="Wilkins M.J."/>
            <person name="Karaoz U."/>
            <person name="Brodie E.L."/>
            <person name="Williams K.H."/>
            <person name="Hubbard S.S."/>
            <person name="Banfield J.F."/>
        </authorList>
    </citation>
    <scope>NUCLEOTIDE SEQUENCE [LARGE SCALE GENOMIC DNA]</scope>
</reference>
<keyword evidence="7 8" id="KW-0472">Membrane</keyword>
<evidence type="ECO:0000256" key="6">
    <source>
        <dbReference type="ARBA" id="ARBA00022989"/>
    </source>
</evidence>
<evidence type="ECO:0000313" key="11">
    <source>
        <dbReference type="Proteomes" id="UP000176198"/>
    </source>
</evidence>
<feature type="transmembrane region" description="Helical" evidence="8">
    <location>
        <begin position="228"/>
        <end position="245"/>
    </location>
</feature>
<evidence type="ECO:0000256" key="5">
    <source>
        <dbReference type="ARBA" id="ARBA00022692"/>
    </source>
</evidence>
<evidence type="ECO:0000259" key="9">
    <source>
        <dbReference type="Pfam" id="PF13231"/>
    </source>
</evidence>
<keyword evidence="4" id="KW-0808">Transferase</keyword>
<keyword evidence="5 8" id="KW-0812">Transmembrane</keyword>
<feature type="transmembrane region" description="Helical" evidence="8">
    <location>
        <begin position="407"/>
        <end position="428"/>
    </location>
</feature>
<keyword evidence="6 8" id="KW-1133">Transmembrane helix</keyword>
<evidence type="ECO:0000256" key="2">
    <source>
        <dbReference type="ARBA" id="ARBA00022475"/>
    </source>
</evidence>
<dbReference type="AlphaFoldDB" id="A0A1F7WK32"/>
<protein>
    <recommendedName>
        <fullName evidence="9">Glycosyltransferase RgtA/B/C/D-like domain-containing protein</fullName>
    </recommendedName>
</protein>
<dbReference type="Proteomes" id="UP000176198">
    <property type="component" value="Unassembled WGS sequence"/>
</dbReference>
<dbReference type="GO" id="GO:0009103">
    <property type="term" value="P:lipopolysaccharide biosynthetic process"/>
    <property type="evidence" value="ECO:0007669"/>
    <property type="project" value="UniProtKB-ARBA"/>
</dbReference>
<evidence type="ECO:0000256" key="7">
    <source>
        <dbReference type="ARBA" id="ARBA00023136"/>
    </source>
</evidence>
<comment type="caution">
    <text evidence="10">The sequence shown here is derived from an EMBL/GenBank/DDBJ whole genome shotgun (WGS) entry which is preliminary data.</text>
</comment>
<dbReference type="GO" id="GO:0016763">
    <property type="term" value="F:pentosyltransferase activity"/>
    <property type="evidence" value="ECO:0007669"/>
    <property type="project" value="TreeGrafter"/>
</dbReference>
<evidence type="ECO:0000256" key="4">
    <source>
        <dbReference type="ARBA" id="ARBA00022679"/>
    </source>
</evidence>
<feature type="transmembrane region" description="Helical" evidence="8">
    <location>
        <begin position="21"/>
        <end position="39"/>
    </location>
</feature>
<evidence type="ECO:0000256" key="3">
    <source>
        <dbReference type="ARBA" id="ARBA00022676"/>
    </source>
</evidence>